<accession>A0A2M8PH34</accession>
<dbReference type="Proteomes" id="UP000229681">
    <property type="component" value="Unassembled WGS sequence"/>
</dbReference>
<dbReference type="AlphaFoldDB" id="A0A2M8PH34"/>
<reference evidence="1 2" key="1">
    <citation type="submission" date="2017-11" db="EMBL/GenBank/DDBJ databases">
        <title>Evolution of Phototrophy in the Chloroflexi Phylum Driven by Horizontal Gene Transfer.</title>
        <authorList>
            <person name="Ward L.M."/>
            <person name="Hemp J."/>
            <person name="Shih P.M."/>
            <person name="Mcglynn S.E."/>
            <person name="Fischer W."/>
        </authorList>
    </citation>
    <scope>NUCLEOTIDE SEQUENCE [LARGE SCALE GENOMIC DNA]</scope>
    <source>
        <strain evidence="1">JP3_13</strain>
    </source>
</reference>
<comment type="caution">
    <text evidence="1">The sequence shown here is derived from an EMBL/GenBank/DDBJ whole genome shotgun (WGS) entry which is preliminary data.</text>
</comment>
<sequence length="199" mass="22520">FDQVAQATTERIYEEFRTHDGAPIFALVRIFRFSRREQVPRAWQISAAPEEVLLSLAGSYGDQPAWRNPQQSQHHKVIPLSTQATAMMQEAFRQLGMLPQFNARSEAVHQLTSADLYRFYVPEALGSPFIPDQEQFVKPYGIRSVVGMGSQFVSGNAYMLIAFSHIFISDQQSRNFTALAPFVATLLAVYDAKVPLWSF</sequence>
<evidence type="ECO:0000313" key="1">
    <source>
        <dbReference type="EMBL" id="PJF36870.1"/>
    </source>
</evidence>
<name>A0A2M8PH34_9CHLR</name>
<protein>
    <submittedName>
        <fullName evidence="1">Uncharacterized protein</fullName>
    </submittedName>
</protein>
<organism evidence="1 2">
    <name type="scientific">Candidatus Thermofonsia Clade 1 bacterium</name>
    <dbReference type="NCBI Taxonomy" id="2364210"/>
    <lineage>
        <taxon>Bacteria</taxon>
        <taxon>Bacillati</taxon>
        <taxon>Chloroflexota</taxon>
        <taxon>Candidatus Thermofontia</taxon>
        <taxon>Candidatus Thermofonsia Clade 1</taxon>
    </lineage>
</organism>
<evidence type="ECO:0000313" key="2">
    <source>
        <dbReference type="Proteomes" id="UP000229681"/>
    </source>
</evidence>
<proteinExistence type="predicted"/>
<gene>
    <name evidence="1" type="ORF">CUN49_03310</name>
</gene>
<dbReference type="EMBL" id="PGTM01000027">
    <property type="protein sequence ID" value="PJF36870.1"/>
    <property type="molecule type" value="Genomic_DNA"/>
</dbReference>
<feature type="non-terminal residue" evidence="1">
    <location>
        <position position="1"/>
    </location>
</feature>